<dbReference type="InterPro" id="IPR050765">
    <property type="entry name" value="Riboflavin_Biosynth_HTPR"/>
</dbReference>
<keyword evidence="3" id="KW-1185">Reference proteome</keyword>
<dbReference type="InterPro" id="IPR002734">
    <property type="entry name" value="RibDG_C"/>
</dbReference>
<gene>
    <name evidence="2" type="ORF">RFN28_14465</name>
</gene>
<feature type="domain" description="Bacterial bifunctional deaminase-reductase C-terminal" evidence="1">
    <location>
        <begin position="37"/>
        <end position="206"/>
    </location>
</feature>
<protein>
    <submittedName>
        <fullName evidence="2">Dihydrofolate reductase family protein</fullName>
    </submittedName>
</protein>
<dbReference type="SUPFAM" id="SSF53597">
    <property type="entry name" value="Dihydrofolate reductase-like"/>
    <property type="match status" value="1"/>
</dbReference>
<organism evidence="2 3">
    <name type="scientific">Mesorhizobium album</name>
    <dbReference type="NCBI Taxonomy" id="3072314"/>
    <lineage>
        <taxon>Bacteria</taxon>
        <taxon>Pseudomonadati</taxon>
        <taxon>Pseudomonadota</taxon>
        <taxon>Alphaproteobacteria</taxon>
        <taxon>Hyphomicrobiales</taxon>
        <taxon>Phyllobacteriaceae</taxon>
        <taxon>Mesorhizobium</taxon>
    </lineage>
</organism>
<reference evidence="2 3" key="1">
    <citation type="submission" date="2023-08" db="EMBL/GenBank/DDBJ databases">
        <title>Implementing the SeqCode for naming new Mesorhizobium species isolated from Vachellia karroo root nodules.</title>
        <authorList>
            <person name="Van Lill M."/>
        </authorList>
    </citation>
    <scope>NUCLEOTIDE SEQUENCE [LARGE SCALE GENOMIC DNA]</scope>
    <source>
        <strain evidence="2 3">VK24D</strain>
    </source>
</reference>
<dbReference type="RefSeq" id="WP_320288013.1">
    <property type="nucleotide sequence ID" value="NZ_JAVIIW010000015.1"/>
</dbReference>
<accession>A0ABU4XZ10</accession>
<proteinExistence type="predicted"/>
<dbReference type="Gene3D" id="3.40.430.10">
    <property type="entry name" value="Dihydrofolate Reductase, subunit A"/>
    <property type="match status" value="1"/>
</dbReference>
<dbReference type="PANTHER" id="PTHR38011:SF2">
    <property type="entry name" value="BIFUNCTIONAL DEAMINASE-REDUCTASE DOMAIN PROTEIN"/>
    <property type="match status" value="1"/>
</dbReference>
<name>A0ABU4XZ10_9HYPH</name>
<dbReference type="EMBL" id="JAVIIW010000015">
    <property type="protein sequence ID" value="MDX8479676.1"/>
    <property type="molecule type" value="Genomic_DNA"/>
</dbReference>
<sequence>MSASQPRSGKNSRTTYPEAHLERPWGVVHAAGEFVVRKLIVSSFVSLDGVIEAPMNWASPFFIGDALEHSYAKAGEAEYFLLGRVTYELFSSRWPQIQGKYMDRMNGLKKLVASRTLKEVGWNASLIEGDVVEGIAEIKAQGGGDILKYGVTQLDQTLLANKLVDEYQLSILPTRVGHGKRAFQNVDPSLVRLELVNTKRFESGVVTLTYRVLK</sequence>
<evidence type="ECO:0000313" key="2">
    <source>
        <dbReference type="EMBL" id="MDX8479676.1"/>
    </source>
</evidence>
<dbReference type="Pfam" id="PF01872">
    <property type="entry name" value="RibD_C"/>
    <property type="match status" value="1"/>
</dbReference>
<dbReference type="Proteomes" id="UP001287059">
    <property type="component" value="Unassembled WGS sequence"/>
</dbReference>
<dbReference type="InterPro" id="IPR024072">
    <property type="entry name" value="DHFR-like_dom_sf"/>
</dbReference>
<evidence type="ECO:0000313" key="3">
    <source>
        <dbReference type="Proteomes" id="UP001287059"/>
    </source>
</evidence>
<evidence type="ECO:0000259" key="1">
    <source>
        <dbReference type="Pfam" id="PF01872"/>
    </source>
</evidence>
<comment type="caution">
    <text evidence="2">The sequence shown here is derived from an EMBL/GenBank/DDBJ whole genome shotgun (WGS) entry which is preliminary data.</text>
</comment>
<dbReference type="PANTHER" id="PTHR38011">
    <property type="entry name" value="DIHYDROFOLATE REDUCTASE FAMILY PROTEIN (AFU_ORTHOLOGUE AFUA_8G06820)"/>
    <property type="match status" value="1"/>
</dbReference>